<proteinExistence type="predicted"/>
<comment type="caution">
    <text evidence="1">The sequence shown here is derived from an EMBL/GenBank/DDBJ whole genome shotgun (WGS) entry which is preliminary data.</text>
</comment>
<reference evidence="1" key="2">
    <citation type="journal article" date="2021" name="PeerJ">
        <title>Extensive microbial diversity within the chicken gut microbiome revealed by metagenomics and culture.</title>
        <authorList>
            <person name="Gilroy R."/>
            <person name="Ravi A."/>
            <person name="Getino M."/>
            <person name="Pursley I."/>
            <person name="Horton D.L."/>
            <person name="Alikhan N.F."/>
            <person name="Baker D."/>
            <person name="Gharbi K."/>
            <person name="Hall N."/>
            <person name="Watson M."/>
            <person name="Adriaenssens E.M."/>
            <person name="Foster-Nyarko E."/>
            <person name="Jarju S."/>
            <person name="Secka A."/>
            <person name="Antonio M."/>
            <person name="Oren A."/>
            <person name="Chaudhuri R.R."/>
            <person name="La Ragione R."/>
            <person name="Hildebrand F."/>
            <person name="Pallen M.J."/>
        </authorList>
    </citation>
    <scope>NUCLEOTIDE SEQUENCE</scope>
    <source>
        <strain evidence="1">7463</strain>
    </source>
</reference>
<sequence>MNELMISNTSLNEIFKCKMLLAYSSSRMGGWEKWVKKLILKLSKSPSQINRKIAEKNLSTPLI</sequence>
<dbReference type="EMBL" id="DVMY01000091">
    <property type="protein sequence ID" value="HIU37788.1"/>
    <property type="molecule type" value="Genomic_DNA"/>
</dbReference>
<dbReference type="Proteomes" id="UP000824083">
    <property type="component" value="Unassembled WGS sequence"/>
</dbReference>
<reference evidence="1" key="1">
    <citation type="submission" date="2020-10" db="EMBL/GenBank/DDBJ databases">
        <authorList>
            <person name="Gilroy R."/>
        </authorList>
    </citation>
    <scope>NUCLEOTIDE SEQUENCE</scope>
    <source>
        <strain evidence="1">7463</strain>
    </source>
</reference>
<accession>A0A9D1IIS6</accession>
<dbReference type="AlphaFoldDB" id="A0A9D1IIS6"/>
<name>A0A9D1IIS6_9BURK</name>
<organism evidence="1 2">
    <name type="scientific">Candidatus Aphodousia faecigallinarum</name>
    <dbReference type="NCBI Taxonomy" id="2840677"/>
    <lineage>
        <taxon>Bacteria</taxon>
        <taxon>Pseudomonadati</taxon>
        <taxon>Pseudomonadota</taxon>
        <taxon>Betaproteobacteria</taxon>
        <taxon>Burkholderiales</taxon>
        <taxon>Sutterellaceae</taxon>
        <taxon>Sutterellaceae incertae sedis</taxon>
        <taxon>Candidatus Aphodousia</taxon>
    </lineage>
</organism>
<evidence type="ECO:0000313" key="2">
    <source>
        <dbReference type="Proteomes" id="UP000824083"/>
    </source>
</evidence>
<evidence type="ECO:0000313" key="1">
    <source>
        <dbReference type="EMBL" id="HIU37788.1"/>
    </source>
</evidence>
<protein>
    <submittedName>
        <fullName evidence="1">Uncharacterized protein</fullName>
    </submittedName>
</protein>
<gene>
    <name evidence="1" type="ORF">IAC56_05890</name>
</gene>